<accession>A0A7M7K7E5</accession>
<dbReference type="Gene3D" id="3.40.50.300">
    <property type="entry name" value="P-loop containing nucleotide triphosphate hydrolases"/>
    <property type="match status" value="3"/>
</dbReference>
<dbReference type="GeneID" id="111250916"/>
<dbReference type="RefSeq" id="XP_022662623.1">
    <property type="nucleotide sequence ID" value="XM_022806888.1"/>
</dbReference>
<dbReference type="Gene3D" id="1.10.275.40">
    <property type="match status" value="1"/>
</dbReference>
<dbReference type="PROSITE" id="PS51193">
    <property type="entry name" value="HELICASE_ATP_BIND_2"/>
    <property type="match status" value="1"/>
</dbReference>
<dbReference type="GO" id="GO:0005634">
    <property type="term" value="C:nucleus"/>
    <property type="evidence" value="ECO:0007669"/>
    <property type="project" value="UniProtKB-SubCell"/>
</dbReference>
<dbReference type="GO" id="GO:0003678">
    <property type="term" value="F:DNA helicase activity"/>
    <property type="evidence" value="ECO:0007669"/>
    <property type="project" value="InterPro"/>
</dbReference>
<evidence type="ECO:0000313" key="20">
    <source>
        <dbReference type="Proteomes" id="UP000594260"/>
    </source>
</evidence>
<keyword evidence="8" id="KW-0067">ATP-binding</keyword>
<evidence type="ECO:0000256" key="4">
    <source>
        <dbReference type="ARBA" id="ARBA00022741"/>
    </source>
</evidence>
<evidence type="ECO:0000256" key="3">
    <source>
        <dbReference type="ARBA" id="ARBA00022723"/>
    </source>
</evidence>
<evidence type="ECO:0000256" key="10">
    <source>
        <dbReference type="ARBA" id="ARBA00023014"/>
    </source>
</evidence>
<evidence type="ECO:0000256" key="17">
    <source>
        <dbReference type="SAM" id="MobiDB-lite"/>
    </source>
</evidence>
<dbReference type="Gene3D" id="1.10.30.20">
    <property type="entry name" value="Bacterial XPD DNA helicase, FeS cluster domain"/>
    <property type="match status" value="1"/>
</dbReference>
<dbReference type="InterPro" id="IPR014013">
    <property type="entry name" value="Helic_SF1/SF2_ATP-bd_DinG/Rad3"/>
</dbReference>
<evidence type="ECO:0000256" key="1">
    <source>
        <dbReference type="ARBA" id="ARBA00004123"/>
    </source>
</evidence>
<dbReference type="GO" id="GO:0005524">
    <property type="term" value="F:ATP binding"/>
    <property type="evidence" value="ECO:0007669"/>
    <property type="project" value="UniProtKB-KW"/>
</dbReference>
<dbReference type="RefSeq" id="XP_022662622.1">
    <property type="nucleotide sequence ID" value="XM_022806887.1"/>
</dbReference>
<dbReference type="GO" id="GO:0090657">
    <property type="term" value="P:telomeric loop disassembly"/>
    <property type="evidence" value="ECO:0007669"/>
    <property type="project" value="TreeGrafter"/>
</dbReference>
<dbReference type="NCBIfam" id="TIGR00604">
    <property type="entry name" value="rad3"/>
    <property type="match status" value="1"/>
</dbReference>
<feature type="domain" description="Helicase ATP-binding" evidence="18">
    <location>
        <begin position="36"/>
        <end position="350"/>
    </location>
</feature>
<keyword evidence="11" id="KW-0238">DNA-binding</keyword>
<dbReference type="EnsemblMetazoa" id="XM_022806887">
    <property type="protein sequence ID" value="XP_022662622"/>
    <property type="gene ID" value="LOC111250916"/>
</dbReference>
<dbReference type="OrthoDB" id="19182at2759"/>
<keyword evidence="12" id="KW-0234">DNA repair</keyword>
<name>A0A7M7K7E5_VARDE</name>
<evidence type="ECO:0000256" key="12">
    <source>
        <dbReference type="ARBA" id="ARBA00023204"/>
    </source>
</evidence>
<evidence type="ECO:0000256" key="5">
    <source>
        <dbReference type="ARBA" id="ARBA00022763"/>
    </source>
</evidence>
<dbReference type="InterPro" id="IPR010614">
    <property type="entry name" value="RAD3-like_helicase_DEAD"/>
</dbReference>
<evidence type="ECO:0000256" key="13">
    <source>
        <dbReference type="ARBA" id="ARBA00023235"/>
    </source>
</evidence>
<keyword evidence="10" id="KW-0411">Iron-sulfur</keyword>
<dbReference type="FunFam" id="3.40.50.300:FF:000431">
    <property type="entry name" value="Regulator of telomere elongation helicase 1"/>
    <property type="match status" value="1"/>
</dbReference>
<dbReference type="GO" id="GO:1904430">
    <property type="term" value="P:negative regulation of t-circle formation"/>
    <property type="evidence" value="ECO:0007669"/>
    <property type="project" value="TreeGrafter"/>
</dbReference>
<keyword evidence="4" id="KW-0547">Nucleotide-binding</keyword>
<keyword evidence="14" id="KW-0539">Nucleus</keyword>
<dbReference type="GO" id="GO:0051539">
    <property type="term" value="F:4 iron, 4 sulfur cluster binding"/>
    <property type="evidence" value="ECO:0007669"/>
    <property type="project" value="UniProtKB-KW"/>
</dbReference>
<protein>
    <recommendedName>
        <fullName evidence="16">Regulator of telomere elongation helicase 1 homolog</fullName>
    </recommendedName>
</protein>
<evidence type="ECO:0000256" key="7">
    <source>
        <dbReference type="ARBA" id="ARBA00022806"/>
    </source>
</evidence>
<dbReference type="EnsemblMetazoa" id="XM_022806886">
    <property type="protein sequence ID" value="XP_022662621"/>
    <property type="gene ID" value="LOC111250916"/>
</dbReference>
<dbReference type="PANTHER" id="PTHR11472:SF34">
    <property type="entry name" value="REGULATOR OF TELOMERE ELONGATION HELICASE 1"/>
    <property type="match status" value="1"/>
</dbReference>
<dbReference type="InterPro" id="IPR006555">
    <property type="entry name" value="ATP-dep_Helicase_C"/>
</dbReference>
<dbReference type="SMART" id="SM00488">
    <property type="entry name" value="DEXDc2"/>
    <property type="match status" value="1"/>
</dbReference>
<evidence type="ECO:0000256" key="14">
    <source>
        <dbReference type="ARBA" id="ARBA00023242"/>
    </source>
</evidence>
<keyword evidence="7" id="KW-0347">Helicase</keyword>
<keyword evidence="13" id="KW-0413">Isomerase</keyword>
<dbReference type="InParanoid" id="A0A7M7K7E5"/>
<comment type="catalytic activity">
    <reaction evidence="15">
        <text>ATP + H2O = ADP + phosphate + H(+)</text>
        <dbReference type="Rhea" id="RHEA:13065"/>
        <dbReference type="ChEBI" id="CHEBI:15377"/>
        <dbReference type="ChEBI" id="CHEBI:15378"/>
        <dbReference type="ChEBI" id="CHEBI:30616"/>
        <dbReference type="ChEBI" id="CHEBI:43474"/>
        <dbReference type="ChEBI" id="CHEBI:456216"/>
    </reaction>
</comment>
<dbReference type="InterPro" id="IPR057498">
    <property type="entry name" value="Rtel1_ARCH"/>
</dbReference>
<evidence type="ECO:0000259" key="18">
    <source>
        <dbReference type="PROSITE" id="PS51193"/>
    </source>
</evidence>
<dbReference type="GO" id="GO:0010569">
    <property type="term" value="P:regulation of double-strand break repair via homologous recombination"/>
    <property type="evidence" value="ECO:0007669"/>
    <property type="project" value="TreeGrafter"/>
</dbReference>
<dbReference type="GO" id="GO:0016818">
    <property type="term" value="F:hydrolase activity, acting on acid anhydrides, in phosphorus-containing anhydrides"/>
    <property type="evidence" value="ECO:0007669"/>
    <property type="project" value="InterPro"/>
</dbReference>
<evidence type="ECO:0000256" key="2">
    <source>
        <dbReference type="ARBA" id="ARBA00022485"/>
    </source>
</evidence>
<evidence type="ECO:0000256" key="9">
    <source>
        <dbReference type="ARBA" id="ARBA00023004"/>
    </source>
</evidence>
<dbReference type="EnsemblMetazoa" id="XM_022806885">
    <property type="protein sequence ID" value="XP_022662620"/>
    <property type="gene ID" value="LOC111250916"/>
</dbReference>
<dbReference type="GO" id="GO:0070182">
    <property type="term" value="F:DNA polymerase binding"/>
    <property type="evidence" value="ECO:0007669"/>
    <property type="project" value="TreeGrafter"/>
</dbReference>
<dbReference type="InterPro" id="IPR006554">
    <property type="entry name" value="Helicase-like_DEXD_c2"/>
</dbReference>
<dbReference type="CDD" id="cd18788">
    <property type="entry name" value="SF2_C_XPD"/>
    <property type="match status" value="1"/>
</dbReference>
<evidence type="ECO:0000313" key="19">
    <source>
        <dbReference type="EnsemblMetazoa" id="XP_022662620"/>
    </source>
</evidence>
<dbReference type="InterPro" id="IPR013020">
    <property type="entry name" value="Rad3/Chl1-like"/>
</dbReference>
<keyword evidence="3" id="KW-0479">Metal-binding</keyword>
<proteinExistence type="predicted"/>
<organism evidence="19 20">
    <name type="scientific">Varroa destructor</name>
    <name type="common">Honeybee mite</name>
    <dbReference type="NCBI Taxonomy" id="109461"/>
    <lineage>
        <taxon>Eukaryota</taxon>
        <taxon>Metazoa</taxon>
        <taxon>Ecdysozoa</taxon>
        <taxon>Arthropoda</taxon>
        <taxon>Chelicerata</taxon>
        <taxon>Arachnida</taxon>
        <taxon>Acari</taxon>
        <taxon>Parasitiformes</taxon>
        <taxon>Mesostigmata</taxon>
        <taxon>Gamasina</taxon>
        <taxon>Dermanyssoidea</taxon>
        <taxon>Varroidae</taxon>
        <taxon>Varroa</taxon>
    </lineage>
</organism>
<dbReference type="GO" id="GO:0046872">
    <property type="term" value="F:metal ion binding"/>
    <property type="evidence" value="ECO:0007669"/>
    <property type="project" value="UniProtKB-KW"/>
</dbReference>
<evidence type="ECO:0000256" key="6">
    <source>
        <dbReference type="ARBA" id="ARBA00022801"/>
    </source>
</evidence>
<dbReference type="AlphaFoldDB" id="A0A7M7K7E5"/>
<dbReference type="KEGG" id="vde:111250916"/>
<evidence type="ECO:0000256" key="11">
    <source>
        <dbReference type="ARBA" id="ARBA00023125"/>
    </source>
</evidence>
<dbReference type="SUPFAM" id="SSF52540">
    <property type="entry name" value="P-loop containing nucleoside triphosphate hydrolases"/>
    <property type="match status" value="1"/>
</dbReference>
<evidence type="ECO:0000256" key="8">
    <source>
        <dbReference type="ARBA" id="ARBA00022840"/>
    </source>
</evidence>
<sequence>MDEKETTGHAHVASELDVLEPPLFSATPRSALVEIRLVNVHFPFEPYEIQKDYMSAVIECLQKRWNGLLESPTGTGKTLSLLCASLAWLEDRKAALQLQGTGGTLAGLRSPDPQIGYSSVPSTTSGSLSSSFDRSTQILYSSRTHSQLLQASRELKRTRYGYMNSIVLGSRDQLCINSEVNTLPSSQQKIRRCQVLVNTRACEFYRNYETKVSHEDYSKKHVIDIEDLVTLGRRHQCCPYYATKILRKKSDVIFVPYNYIVDPSTRRSQAIELDGNVVIFDEAHNIESFCEDSLSFSMSSTDLAASVKELDGISATLVNGENADTLDFDVNELSVLKTMLLELEQKFDNASETGKHYDGDFLVVMLKETEIDAQHEKIIGLLDSILKYIQSVSTQGIWGPKGAGLQKTLDMLNTVYSGGTLNQLKKSFKLYFEQQKETTKEVFVIEKKKKKWDLCFVCLAPGVRMNSIIMAGVHSLILTSGTLSPMKTLATELGVPFQVQLSNDHIITPDKIAVMCIPQGPDRTELISTYQNRKNDKYIRSLGLTINEMSRRIPHGILVFFPSFACMKSLVEQWNEMGILKRLRENKLLLQEESGSASFTATIQCYRDAVVSNPQGAMLFAVCRGKSSEGVDFSDEYARAVVIIGIPYAPKEDNRVMLKMEYLNKYGSSGINGMAWYQIQAIRAINQAIGRVIRHRNDFGMILFLDKRFSEMAIVNELSKWVRNKVETIREFRKALVGVSTFFQAHSVCVRSRNTNFAEDNGSNYMGFINSAQRLPSEAGSSKVSISQKVVIDVDEEVGKTSRKLVEFYKNTRISGDTEITAIRSKSVLEAVEEFSKQRGPVIDSLPTLVGLKKRSSEVFAKKEVHKRKKLNVPLHDMLGGDKANVKVQEDADAKLETMGNPFPLDSSPSKSDERNGTQDLAIMDSTVYDANRRKDALEVMKNIMSEFQKHCNHVADWRTRVTEAIKTYRQTHDLSLFCHMLSDLLVDAKAQLGLSLLLNISKLTPKHKSKLGMEIIARVVLRPNSSEAVALKNLADNLNVIKSAFIVVQVLRWVLEGSDQTKELKQFFGYYPPCKISTDEFNKLYAQPLPSQKAILERIKSAMSTQDYRVVLRALKNFTINKDVTVLVNDMELRSKLSDDLREDFVMLLNVRYYVDFMVGMCK</sequence>
<dbReference type="GO" id="GO:0045910">
    <property type="term" value="P:negative regulation of DNA recombination"/>
    <property type="evidence" value="ECO:0007669"/>
    <property type="project" value="TreeGrafter"/>
</dbReference>
<reference evidence="19" key="1">
    <citation type="submission" date="2021-01" db="UniProtKB">
        <authorList>
            <consortium name="EnsemblMetazoa"/>
        </authorList>
    </citation>
    <scope>IDENTIFICATION</scope>
</reference>
<feature type="region of interest" description="Disordered" evidence="17">
    <location>
        <begin position="897"/>
        <end position="919"/>
    </location>
</feature>
<keyword evidence="9" id="KW-0408">Iron</keyword>
<dbReference type="FunCoup" id="A0A7M7K7E5">
    <property type="interactions" value="1482"/>
</dbReference>
<evidence type="ECO:0000256" key="16">
    <source>
        <dbReference type="ARBA" id="ARBA00073810"/>
    </source>
</evidence>
<dbReference type="RefSeq" id="XP_022662620.1">
    <property type="nucleotide sequence ID" value="XM_022806885.1"/>
</dbReference>
<dbReference type="Pfam" id="PF23109">
    <property type="entry name" value="ARCH_RTEL1"/>
    <property type="match status" value="1"/>
</dbReference>
<dbReference type="Proteomes" id="UP000594260">
    <property type="component" value="Unplaced"/>
</dbReference>
<dbReference type="GO" id="GO:0006281">
    <property type="term" value="P:DNA repair"/>
    <property type="evidence" value="ECO:0007669"/>
    <property type="project" value="UniProtKB-KW"/>
</dbReference>
<comment type="subcellular location">
    <subcellularLocation>
        <location evidence="1">Nucleus</location>
    </subcellularLocation>
</comment>
<keyword evidence="2" id="KW-0004">4Fe-4S</keyword>
<dbReference type="InterPro" id="IPR027417">
    <property type="entry name" value="P-loop_NTPase"/>
</dbReference>
<keyword evidence="6" id="KW-0378">Hydrolase</keyword>
<dbReference type="Pfam" id="PF13307">
    <property type="entry name" value="Helicase_C_2"/>
    <property type="match status" value="1"/>
</dbReference>
<dbReference type="EnsemblMetazoa" id="XM_022806888">
    <property type="protein sequence ID" value="XP_022662623"/>
    <property type="gene ID" value="LOC111250916"/>
</dbReference>
<dbReference type="SMART" id="SM00491">
    <property type="entry name" value="HELICc2"/>
    <property type="match status" value="1"/>
</dbReference>
<keyword evidence="5" id="KW-0227">DNA damage</keyword>
<dbReference type="InterPro" id="IPR045028">
    <property type="entry name" value="DinG/Rad3-like"/>
</dbReference>
<dbReference type="RefSeq" id="XP_022662621.1">
    <property type="nucleotide sequence ID" value="XM_022806886.1"/>
</dbReference>
<dbReference type="PANTHER" id="PTHR11472">
    <property type="entry name" value="DNA REPAIR DEAD HELICASE RAD3/XP-D SUBFAMILY MEMBER"/>
    <property type="match status" value="1"/>
</dbReference>
<dbReference type="Pfam" id="PF06733">
    <property type="entry name" value="DEAD_2"/>
    <property type="match status" value="1"/>
</dbReference>
<dbReference type="InterPro" id="IPR042493">
    <property type="entry name" value="XPD_DNA_FeS"/>
</dbReference>
<dbReference type="GO" id="GO:0003677">
    <property type="term" value="F:DNA binding"/>
    <property type="evidence" value="ECO:0007669"/>
    <property type="project" value="UniProtKB-KW"/>
</dbReference>
<evidence type="ECO:0000256" key="15">
    <source>
        <dbReference type="ARBA" id="ARBA00049360"/>
    </source>
</evidence>
<keyword evidence="20" id="KW-1185">Reference proteome</keyword>